<accession>A0A251YD03</accession>
<organism evidence="1 2">
    <name type="scientific">Clavibacter michiganensis</name>
    <dbReference type="NCBI Taxonomy" id="28447"/>
    <lineage>
        <taxon>Bacteria</taxon>
        <taxon>Bacillati</taxon>
        <taxon>Actinomycetota</taxon>
        <taxon>Actinomycetes</taxon>
        <taxon>Micrococcales</taxon>
        <taxon>Microbacteriaceae</taxon>
        <taxon>Clavibacter</taxon>
    </lineage>
</organism>
<dbReference type="Gene3D" id="6.10.10.120">
    <property type="entry name" value="Antitoxin ParD1-like"/>
    <property type="match status" value="1"/>
</dbReference>
<dbReference type="RefSeq" id="WP_086517897.1">
    <property type="nucleotide sequence ID" value="NZ_MDJY01000048.1"/>
</dbReference>
<dbReference type="PANTHER" id="PTHR36582:SF2">
    <property type="entry name" value="ANTITOXIN PARD"/>
    <property type="match status" value="1"/>
</dbReference>
<dbReference type="Proteomes" id="UP000195011">
    <property type="component" value="Unassembled WGS sequence"/>
</dbReference>
<proteinExistence type="predicted"/>
<dbReference type="Pfam" id="PF03693">
    <property type="entry name" value="ParD_antitoxin"/>
    <property type="match status" value="1"/>
</dbReference>
<dbReference type="AlphaFoldDB" id="A0A251YD03"/>
<reference evidence="1 2" key="1">
    <citation type="submission" date="2016-08" db="EMBL/GenBank/DDBJ databases">
        <title>Genome sequence of Clavibacter michiganensis spp strain CFBP8017.</title>
        <authorList>
            <person name="Thapa S.P."/>
            <person name="Coaker G."/>
            <person name="Jacques M.-A."/>
        </authorList>
    </citation>
    <scope>NUCLEOTIDE SEQUENCE [LARGE SCALE GENOMIC DNA]</scope>
    <source>
        <strain evidence="1">CFBP8017</strain>
    </source>
</reference>
<dbReference type="InterPro" id="IPR022789">
    <property type="entry name" value="ParD"/>
</dbReference>
<dbReference type="InterPro" id="IPR038296">
    <property type="entry name" value="ParD_sf"/>
</dbReference>
<comment type="caution">
    <text evidence="1">The sequence shown here is derived from an EMBL/GenBank/DDBJ whole genome shotgun (WGS) entry which is preliminary data.</text>
</comment>
<dbReference type="NCBIfam" id="TIGR02606">
    <property type="entry name" value="antidote_CC2985"/>
    <property type="match status" value="1"/>
</dbReference>
<evidence type="ECO:0000313" key="1">
    <source>
        <dbReference type="EMBL" id="OUE21999.1"/>
    </source>
</evidence>
<name>A0A251YD03_9MICO</name>
<evidence type="ECO:0000313" key="2">
    <source>
        <dbReference type="Proteomes" id="UP000195011"/>
    </source>
</evidence>
<sequence>MASGHSRSASEVVHAGLRVLGDQETRLEALRVALVAGEASGEAAPFDLDAFIADKRG</sequence>
<gene>
    <name evidence="1" type="primary">parD1</name>
    <name evidence="1" type="ORF">BFL36_10525</name>
</gene>
<protein>
    <submittedName>
        <fullName evidence="1">Antitoxin ParD1</fullName>
    </submittedName>
</protein>
<dbReference type="EMBL" id="MDJY01000048">
    <property type="protein sequence ID" value="OUE21999.1"/>
    <property type="molecule type" value="Genomic_DNA"/>
</dbReference>
<dbReference type="PANTHER" id="PTHR36582">
    <property type="entry name" value="ANTITOXIN PARD"/>
    <property type="match status" value="1"/>
</dbReference>